<evidence type="ECO:0000313" key="2">
    <source>
        <dbReference type="Proteomes" id="UP000276133"/>
    </source>
</evidence>
<reference evidence="1 2" key="1">
    <citation type="journal article" date="2018" name="Sci. Rep.">
        <title>Genomic signatures of local adaptation to the degree of environmental predictability in rotifers.</title>
        <authorList>
            <person name="Franch-Gras L."/>
            <person name="Hahn C."/>
            <person name="Garcia-Roger E.M."/>
            <person name="Carmona M.J."/>
            <person name="Serra M."/>
            <person name="Gomez A."/>
        </authorList>
    </citation>
    <scope>NUCLEOTIDE SEQUENCE [LARGE SCALE GENOMIC DNA]</scope>
    <source>
        <strain evidence="1">HYR1</strain>
    </source>
</reference>
<protein>
    <submittedName>
        <fullName evidence="1">Uncharacterized protein</fullName>
    </submittedName>
</protein>
<dbReference type="AlphaFoldDB" id="A0A3M7PDW3"/>
<feature type="non-terminal residue" evidence="1">
    <location>
        <position position="1"/>
    </location>
</feature>
<gene>
    <name evidence="1" type="ORF">BpHYR1_023483</name>
</gene>
<keyword evidence="2" id="KW-1185">Reference proteome</keyword>
<accession>A0A3M7PDW3</accession>
<dbReference type="EMBL" id="REGN01011510">
    <property type="protein sequence ID" value="RMZ97291.1"/>
    <property type="molecule type" value="Genomic_DNA"/>
</dbReference>
<comment type="caution">
    <text evidence="1">The sequence shown here is derived from an EMBL/GenBank/DDBJ whole genome shotgun (WGS) entry which is preliminary data.</text>
</comment>
<evidence type="ECO:0000313" key="1">
    <source>
        <dbReference type="EMBL" id="RMZ97291.1"/>
    </source>
</evidence>
<name>A0A3M7PDW3_BRAPC</name>
<dbReference type="Proteomes" id="UP000276133">
    <property type="component" value="Unassembled WGS sequence"/>
</dbReference>
<sequence>TLSNETPLAIVHILKESETNIREASRQLKDLAVLSHSRGNSWTKIAKGDFFSGSLELSTKTSSYSFMKKKRRFLRVFHMGGDKSPYMIYFGVHIYVKEF</sequence>
<proteinExistence type="predicted"/>
<organism evidence="1 2">
    <name type="scientific">Brachionus plicatilis</name>
    <name type="common">Marine rotifer</name>
    <name type="synonym">Brachionus muelleri</name>
    <dbReference type="NCBI Taxonomy" id="10195"/>
    <lineage>
        <taxon>Eukaryota</taxon>
        <taxon>Metazoa</taxon>
        <taxon>Spiralia</taxon>
        <taxon>Gnathifera</taxon>
        <taxon>Rotifera</taxon>
        <taxon>Eurotatoria</taxon>
        <taxon>Monogononta</taxon>
        <taxon>Pseudotrocha</taxon>
        <taxon>Ploima</taxon>
        <taxon>Brachionidae</taxon>
        <taxon>Brachionus</taxon>
    </lineage>
</organism>